<dbReference type="Gene3D" id="1.10.287.110">
    <property type="entry name" value="DnaJ domain"/>
    <property type="match status" value="1"/>
</dbReference>
<accession>A0ABV2AIG6</accession>
<protein>
    <submittedName>
        <fullName evidence="3">DnaJ subfamily C member 7</fullName>
    </submittedName>
</protein>
<dbReference type="CDD" id="cd06257">
    <property type="entry name" value="DnaJ"/>
    <property type="match status" value="1"/>
</dbReference>
<keyword evidence="4" id="KW-1185">Reference proteome</keyword>
<dbReference type="EMBL" id="JBDODL010000185">
    <property type="protein sequence ID" value="MES1919042.1"/>
    <property type="molecule type" value="Genomic_DNA"/>
</dbReference>
<dbReference type="InterPro" id="IPR036869">
    <property type="entry name" value="J_dom_sf"/>
</dbReference>
<reference evidence="3 4" key="1">
    <citation type="journal article" date="2024" name="BMC Biol.">
        <title>Comparative genomics of Ascetosporea gives new insight into the evolutionary basis for animal parasitism in Rhizaria.</title>
        <authorList>
            <person name="Hiltunen Thoren M."/>
            <person name="Onut-Brannstrom I."/>
            <person name="Alfjorden A."/>
            <person name="Peckova H."/>
            <person name="Swords F."/>
            <person name="Hooper C."/>
            <person name="Holzer A.S."/>
            <person name="Bass D."/>
            <person name="Burki F."/>
        </authorList>
    </citation>
    <scope>NUCLEOTIDE SEQUENCE [LARGE SCALE GENOMIC DNA]</scope>
    <source>
        <strain evidence="3">20-A016</strain>
    </source>
</reference>
<feature type="transmembrane region" description="Helical" evidence="1">
    <location>
        <begin position="42"/>
        <end position="61"/>
    </location>
</feature>
<evidence type="ECO:0000259" key="2">
    <source>
        <dbReference type="PROSITE" id="PS50076"/>
    </source>
</evidence>
<dbReference type="PROSITE" id="PS50076">
    <property type="entry name" value="DNAJ_2"/>
    <property type="match status" value="1"/>
</dbReference>
<organism evidence="3 4">
    <name type="scientific">Bonamia ostreae</name>
    <dbReference type="NCBI Taxonomy" id="126728"/>
    <lineage>
        <taxon>Eukaryota</taxon>
        <taxon>Sar</taxon>
        <taxon>Rhizaria</taxon>
        <taxon>Endomyxa</taxon>
        <taxon>Ascetosporea</taxon>
        <taxon>Haplosporida</taxon>
        <taxon>Bonamia</taxon>
    </lineage>
</organism>
<sequence length="214" mass="25576">MLFRYLLSKRHYILNKGISRKQRTLLIKYDRRNINIVPVIKLIIRMVPIVLPFIVSAFNTFRRTKNGQDFMKSLHPAARKFLESISQNANPNKNDNFGYGPFDQSDFGKTYGGSNFNYQNGQYKNQQNYYEHQKQSTKKVRKDYYNILGLQKNCSKQEIKRAYNLEVKKYHPDRNPNAAETERKKNNKKFRDAVEAYTVLMDDTKRREYDLQYF</sequence>
<dbReference type="SUPFAM" id="SSF46565">
    <property type="entry name" value="Chaperone J-domain"/>
    <property type="match status" value="1"/>
</dbReference>
<feature type="domain" description="J" evidence="2">
    <location>
        <begin position="143"/>
        <end position="213"/>
    </location>
</feature>
<keyword evidence="1" id="KW-1133">Transmembrane helix</keyword>
<evidence type="ECO:0000256" key="1">
    <source>
        <dbReference type="SAM" id="Phobius"/>
    </source>
</evidence>
<dbReference type="PRINTS" id="PR00625">
    <property type="entry name" value="JDOMAIN"/>
</dbReference>
<keyword evidence="1" id="KW-0472">Membrane</keyword>
<dbReference type="Proteomes" id="UP001439008">
    <property type="component" value="Unassembled WGS sequence"/>
</dbReference>
<evidence type="ECO:0000313" key="3">
    <source>
        <dbReference type="EMBL" id="MES1919042.1"/>
    </source>
</evidence>
<name>A0ABV2AIG6_9EUKA</name>
<dbReference type="SMART" id="SM00271">
    <property type="entry name" value="DnaJ"/>
    <property type="match status" value="1"/>
</dbReference>
<comment type="caution">
    <text evidence="3">The sequence shown here is derived from an EMBL/GenBank/DDBJ whole genome shotgun (WGS) entry which is preliminary data.</text>
</comment>
<evidence type="ECO:0000313" key="4">
    <source>
        <dbReference type="Proteomes" id="UP001439008"/>
    </source>
</evidence>
<dbReference type="Pfam" id="PF00226">
    <property type="entry name" value="DnaJ"/>
    <property type="match status" value="1"/>
</dbReference>
<dbReference type="InterPro" id="IPR050817">
    <property type="entry name" value="DjlA_DnaK_co-chaperone"/>
</dbReference>
<dbReference type="PANTHER" id="PTHR24074">
    <property type="entry name" value="CO-CHAPERONE PROTEIN DJLA"/>
    <property type="match status" value="1"/>
</dbReference>
<gene>
    <name evidence="3" type="primary">DNAJC7</name>
    <name evidence="3" type="ORF">MHBO_000916</name>
</gene>
<keyword evidence="1" id="KW-0812">Transmembrane</keyword>
<proteinExistence type="predicted"/>
<dbReference type="InterPro" id="IPR001623">
    <property type="entry name" value="DnaJ_domain"/>
</dbReference>